<dbReference type="PROSITE" id="PS51007">
    <property type="entry name" value="CYTC"/>
    <property type="match status" value="1"/>
</dbReference>
<dbReference type="Proteomes" id="UP001172083">
    <property type="component" value="Unassembled WGS sequence"/>
</dbReference>
<gene>
    <name evidence="6" type="ORF">QQ020_03260</name>
</gene>
<dbReference type="InterPro" id="IPR009056">
    <property type="entry name" value="Cyt_c-like_dom"/>
</dbReference>
<dbReference type="Pfam" id="PF13442">
    <property type="entry name" value="Cytochrome_CBB3"/>
    <property type="match status" value="1"/>
</dbReference>
<evidence type="ECO:0000256" key="2">
    <source>
        <dbReference type="ARBA" id="ARBA00022723"/>
    </source>
</evidence>
<keyword evidence="2 4" id="KW-0479">Metal-binding</keyword>
<dbReference type="PANTHER" id="PTHR19328:SF75">
    <property type="entry name" value="ALDOSE SUGAR DEHYDROGENASE YLII"/>
    <property type="match status" value="1"/>
</dbReference>
<feature type="domain" description="Cytochrome c" evidence="5">
    <location>
        <begin position="22"/>
        <end position="101"/>
    </location>
</feature>
<dbReference type="SUPFAM" id="SSF50952">
    <property type="entry name" value="Soluble quinoprotein glucose dehydrogenase"/>
    <property type="match status" value="1"/>
</dbReference>
<dbReference type="EMBL" id="JAUJEB010000001">
    <property type="protein sequence ID" value="MDN5211045.1"/>
    <property type="molecule type" value="Genomic_DNA"/>
</dbReference>
<keyword evidence="7" id="KW-1185">Reference proteome</keyword>
<keyword evidence="1 4" id="KW-0349">Heme</keyword>
<accession>A0ABT8KZY1</accession>
<protein>
    <submittedName>
        <fullName evidence="6">PQQ-dependent sugar dehydrogenase</fullName>
    </submittedName>
</protein>
<dbReference type="InterPro" id="IPR036909">
    <property type="entry name" value="Cyt_c-like_dom_sf"/>
</dbReference>
<dbReference type="Gene3D" id="2.120.10.30">
    <property type="entry name" value="TolB, C-terminal domain"/>
    <property type="match status" value="1"/>
</dbReference>
<evidence type="ECO:0000313" key="6">
    <source>
        <dbReference type="EMBL" id="MDN5211045.1"/>
    </source>
</evidence>
<dbReference type="InterPro" id="IPR011041">
    <property type="entry name" value="Quinoprot_gluc/sorb_DH_b-prop"/>
</dbReference>
<dbReference type="Gene3D" id="1.10.760.10">
    <property type="entry name" value="Cytochrome c-like domain"/>
    <property type="match status" value="1"/>
</dbReference>
<keyword evidence="3 4" id="KW-0408">Iron</keyword>
<sequence>MYRLKILTVFFTYSLFFLPALLMAQDGRALYDKYCATCHGKNLEGGDGSSFIDAVWSYGDGKNAVFRNIKYGILNVGMPAWGSVMTDDDIRTLMGFIFDQENKSGVSPPPIAKEITTEDYKISVETVAEGLDTPWAIAFLDERHSLVTEKNGQLRFLIDDKLQPKPVANTPAVLNEGQGGLLDVAADPEYAQNGWVYLAYSHDLGTAKTGKSRSGAMTRIVRGKIKNNRWTSEQVIFEAPHEKYRTTRHHYGCRIVFDSEGYLYFSIGDRGAGDQAQDVAYPNGKLHRIHRDGKIPEDNPFVKDKNAIPSIFSYGHRNPQGLAFHPSTGELWETEHGPMGGDELNKPIMGLNYGWPEITYGINYNGDIISEFKEKPNMEQPVLHWTPSIAVCGIDFYKGGAFPKWENNLFVSALKYKQLARLVIEDNKVVKEEIILKNAGRVRDVGITNEGVIYMVLNRPGKILKLSPK</sequence>
<evidence type="ECO:0000259" key="5">
    <source>
        <dbReference type="PROSITE" id="PS51007"/>
    </source>
</evidence>
<comment type="caution">
    <text evidence="6">The sequence shown here is derived from an EMBL/GenBank/DDBJ whole genome shotgun (WGS) entry which is preliminary data.</text>
</comment>
<organism evidence="6 7">
    <name type="scientific">Agaribacillus aureus</name>
    <dbReference type="NCBI Taxonomy" id="3051825"/>
    <lineage>
        <taxon>Bacteria</taxon>
        <taxon>Pseudomonadati</taxon>
        <taxon>Bacteroidota</taxon>
        <taxon>Cytophagia</taxon>
        <taxon>Cytophagales</taxon>
        <taxon>Splendidivirgaceae</taxon>
        <taxon>Agaribacillus</taxon>
    </lineage>
</organism>
<dbReference type="InterPro" id="IPR011042">
    <property type="entry name" value="6-blade_b-propeller_TolB-like"/>
</dbReference>
<evidence type="ECO:0000256" key="1">
    <source>
        <dbReference type="ARBA" id="ARBA00022617"/>
    </source>
</evidence>
<evidence type="ECO:0000256" key="3">
    <source>
        <dbReference type="ARBA" id="ARBA00023004"/>
    </source>
</evidence>
<reference evidence="6" key="1">
    <citation type="submission" date="2023-06" db="EMBL/GenBank/DDBJ databases">
        <title>Genomic of Agaribacillus aureum.</title>
        <authorList>
            <person name="Wang G."/>
        </authorList>
    </citation>
    <scope>NUCLEOTIDE SEQUENCE</scope>
    <source>
        <strain evidence="6">BMA12</strain>
    </source>
</reference>
<name>A0ABT8KZY1_9BACT</name>
<dbReference type="InterPro" id="IPR012938">
    <property type="entry name" value="Glc/Sorbosone_DH"/>
</dbReference>
<evidence type="ECO:0000256" key="4">
    <source>
        <dbReference type="PROSITE-ProRule" id="PRU00433"/>
    </source>
</evidence>
<evidence type="ECO:0000313" key="7">
    <source>
        <dbReference type="Proteomes" id="UP001172083"/>
    </source>
</evidence>
<proteinExistence type="predicted"/>
<dbReference type="RefSeq" id="WP_346756381.1">
    <property type="nucleotide sequence ID" value="NZ_JAUJEB010000001.1"/>
</dbReference>
<dbReference type="PANTHER" id="PTHR19328">
    <property type="entry name" value="HEDGEHOG-INTERACTING PROTEIN"/>
    <property type="match status" value="1"/>
</dbReference>
<dbReference type="Pfam" id="PF07995">
    <property type="entry name" value="GSDH"/>
    <property type="match status" value="1"/>
</dbReference>
<dbReference type="SUPFAM" id="SSF46626">
    <property type="entry name" value="Cytochrome c"/>
    <property type="match status" value="1"/>
</dbReference>